<protein>
    <recommendedName>
        <fullName evidence="2">CBM21 domain-containing protein</fullName>
    </recommendedName>
</protein>
<feature type="region of interest" description="Disordered" evidence="1">
    <location>
        <begin position="398"/>
        <end position="434"/>
    </location>
</feature>
<dbReference type="Gene3D" id="2.60.40.2440">
    <property type="entry name" value="Carbohydrate binding type-21 domain"/>
    <property type="match status" value="1"/>
</dbReference>
<reference evidence="3 4" key="1">
    <citation type="submission" date="2018-10" db="EMBL/GenBank/DDBJ databases">
        <authorList>
            <consortium name="Pathogen Informatics"/>
        </authorList>
    </citation>
    <scope>NUCLEOTIDE SEQUENCE [LARGE SCALE GENOMIC DNA]</scope>
</reference>
<dbReference type="PANTHER" id="PTHR12307">
    <property type="entry name" value="PROTEIN PHOSPHATASE 1 REGULATORY SUBUNIT"/>
    <property type="match status" value="1"/>
</dbReference>
<dbReference type="PANTHER" id="PTHR12307:SF36">
    <property type="entry name" value="GLYCOGEN-BINDING SUBUNIT 76A"/>
    <property type="match status" value="1"/>
</dbReference>
<name>A0A0R3UDZ7_MESCO</name>
<evidence type="ECO:0000313" key="4">
    <source>
        <dbReference type="Proteomes" id="UP000267029"/>
    </source>
</evidence>
<dbReference type="EMBL" id="UXSR01005182">
    <property type="protein sequence ID" value="VDD79164.1"/>
    <property type="molecule type" value="Genomic_DNA"/>
</dbReference>
<feature type="domain" description="CBM21" evidence="2">
    <location>
        <begin position="455"/>
        <end position="578"/>
    </location>
</feature>
<dbReference type="GO" id="GO:0005979">
    <property type="term" value="P:regulation of glycogen biosynthetic process"/>
    <property type="evidence" value="ECO:0007669"/>
    <property type="project" value="TreeGrafter"/>
</dbReference>
<proteinExistence type="predicted"/>
<feature type="region of interest" description="Disordered" evidence="1">
    <location>
        <begin position="269"/>
        <end position="288"/>
    </location>
</feature>
<sequence length="657" mass="72878">MLDAASGCATRKSCSEGALVPNGSVICGRSAKYRAIDGTTSSKIPTENSMVSELGRHWTGSMIELGYGQRELAFGTVPNWIASKSDSPFSYFSRRDSRKFQEGPRKMFAEELFFKQLLGAPSSPDTECKDGTDRADNKGGLQSSIARYLLEIIKEKAGVRHSLTSLLPTEMKDSSFYSIEKDFRHRKIRCRSCEPQIKGSGPDNPSLSSFLFECMSLSRQCQLRCPLSPPRKRLSLSDSEICYAKELEQSVPDSATSSTDAVCQPISQVEDPSQQCTENPSEQPPSSPVFVTSEDLEVDNGTTCSSPLLPKDEVSAKEVPIAEVPKTTKKCVRFADDIGNNLFEEVLIPDTSLPPMLQVEHKFLMDDDFRDMSDLEDSLPGVVRSKFNPLGPKHGSLLDIKKIPPPVPGLSHSNSSSSSLSSPQRCSPTSTPPTNCTSNWRLTFAQPAAQYLAFRQRLDSNFVSLENVTVTSQKEGTDTLYLYGTIKVKNTTFVKRVKLRVTCDRWVTQKDYPAVHNAQLSNKGGNTTYDTFMFNFHVDVSKMRAPRDLQFAVCYQAGENGSCGEYWDNNDGCNYVVVEDVPMSPNLSHESFFRDHPSMGTREGPMRTAMGGSEHTLASTSPPVPAYTLDYRPNFDAFSSLTCYSSWQHYSSESMYY</sequence>
<dbReference type="Proteomes" id="UP000267029">
    <property type="component" value="Unassembled WGS sequence"/>
</dbReference>
<dbReference type="InterPro" id="IPR038175">
    <property type="entry name" value="CBM21_dom_sf"/>
</dbReference>
<evidence type="ECO:0000313" key="3">
    <source>
        <dbReference type="EMBL" id="VDD79164.1"/>
    </source>
</evidence>
<evidence type="ECO:0000259" key="2">
    <source>
        <dbReference type="PROSITE" id="PS51159"/>
    </source>
</evidence>
<dbReference type="InterPro" id="IPR050782">
    <property type="entry name" value="PP1_regulatory_subunit_3"/>
</dbReference>
<dbReference type="AlphaFoldDB" id="A0A0R3UDZ7"/>
<dbReference type="InterPro" id="IPR005036">
    <property type="entry name" value="CBM21_dom"/>
</dbReference>
<dbReference type="STRING" id="53468.A0A0R3UDZ7"/>
<dbReference type="PROSITE" id="PS51159">
    <property type="entry name" value="CBM21"/>
    <property type="match status" value="1"/>
</dbReference>
<accession>A0A0R3UDZ7</accession>
<dbReference type="GO" id="GO:0008157">
    <property type="term" value="F:protein phosphatase 1 binding"/>
    <property type="evidence" value="ECO:0007669"/>
    <property type="project" value="TreeGrafter"/>
</dbReference>
<gene>
    <name evidence="3" type="ORF">MCOS_LOCUS5167</name>
</gene>
<keyword evidence="4" id="KW-1185">Reference proteome</keyword>
<organism evidence="3 4">
    <name type="scientific">Mesocestoides corti</name>
    <name type="common">Flatworm</name>
    <dbReference type="NCBI Taxonomy" id="53468"/>
    <lineage>
        <taxon>Eukaryota</taxon>
        <taxon>Metazoa</taxon>
        <taxon>Spiralia</taxon>
        <taxon>Lophotrochozoa</taxon>
        <taxon>Platyhelminthes</taxon>
        <taxon>Cestoda</taxon>
        <taxon>Eucestoda</taxon>
        <taxon>Cyclophyllidea</taxon>
        <taxon>Mesocestoididae</taxon>
        <taxon>Mesocestoides</taxon>
    </lineage>
</organism>
<feature type="compositionally biased region" description="Low complexity" evidence="1">
    <location>
        <begin position="411"/>
        <end position="434"/>
    </location>
</feature>
<dbReference type="GO" id="GO:0000164">
    <property type="term" value="C:protein phosphatase type 1 complex"/>
    <property type="evidence" value="ECO:0007669"/>
    <property type="project" value="TreeGrafter"/>
</dbReference>
<feature type="compositionally biased region" description="Polar residues" evidence="1">
    <location>
        <begin position="269"/>
        <end position="281"/>
    </location>
</feature>
<dbReference type="GO" id="GO:2001069">
    <property type="term" value="F:glycogen binding"/>
    <property type="evidence" value="ECO:0007669"/>
    <property type="project" value="TreeGrafter"/>
</dbReference>
<evidence type="ECO:0000256" key="1">
    <source>
        <dbReference type="SAM" id="MobiDB-lite"/>
    </source>
</evidence>
<dbReference type="Pfam" id="PF03370">
    <property type="entry name" value="CBM_21"/>
    <property type="match status" value="1"/>
</dbReference>
<dbReference type="OrthoDB" id="1881at2759"/>